<evidence type="ECO:0000313" key="2">
    <source>
        <dbReference type="Proteomes" id="UP000011081"/>
    </source>
</evidence>
<protein>
    <submittedName>
        <fullName evidence="1">Uncharacterized protein</fullName>
    </submittedName>
</protein>
<dbReference type="EMBL" id="GL877438">
    <property type="protein sequence ID" value="ELA46606.1"/>
    <property type="molecule type" value="Genomic_DNA"/>
</dbReference>
<dbReference type="InParanoid" id="L2GSG2"/>
<reference evidence="2" key="1">
    <citation type="submission" date="2011-03" db="EMBL/GenBank/DDBJ databases">
        <title>The genome sequence of Vavraia culicis strain floridensis.</title>
        <authorList>
            <consortium name="The Broad Institute Genome Sequencing Platform"/>
            <person name="Cuomo C."/>
            <person name="Becnel J."/>
            <person name="Sanscrainte N."/>
            <person name="Young S.K."/>
            <person name="Zeng Q."/>
            <person name="Gargeya S."/>
            <person name="Fitzgerald M."/>
            <person name="Haas B."/>
            <person name="Abouelleil A."/>
            <person name="Alvarado L."/>
            <person name="Arachchi H.M."/>
            <person name="Berlin A."/>
            <person name="Chapman S.B."/>
            <person name="Gearin G."/>
            <person name="Goldberg J."/>
            <person name="Griggs A."/>
            <person name="Gujja S."/>
            <person name="Hansen M."/>
            <person name="Heiman D."/>
            <person name="Howarth C."/>
            <person name="Larimer J."/>
            <person name="Lui A."/>
            <person name="MacDonald P.J.P."/>
            <person name="McCowen C."/>
            <person name="Montmayeur A."/>
            <person name="Murphy C."/>
            <person name="Neiman D."/>
            <person name="Pearson M."/>
            <person name="Priest M."/>
            <person name="Roberts A."/>
            <person name="Saif S."/>
            <person name="Shea T."/>
            <person name="Sisk P."/>
            <person name="Stolte C."/>
            <person name="Sykes S."/>
            <person name="Wortman J."/>
            <person name="Nusbaum C."/>
            <person name="Birren B."/>
        </authorList>
    </citation>
    <scope>NUCLEOTIDE SEQUENCE [LARGE SCALE GENOMIC DNA]</scope>
    <source>
        <strain evidence="2">floridensis</strain>
    </source>
</reference>
<evidence type="ECO:0000313" key="1">
    <source>
        <dbReference type="EMBL" id="ELA46606.1"/>
    </source>
</evidence>
<organism evidence="1 2">
    <name type="scientific">Vavraia culicis (isolate floridensis)</name>
    <name type="common">Microsporidian parasite</name>
    <dbReference type="NCBI Taxonomy" id="948595"/>
    <lineage>
        <taxon>Eukaryota</taxon>
        <taxon>Fungi</taxon>
        <taxon>Fungi incertae sedis</taxon>
        <taxon>Microsporidia</taxon>
        <taxon>Pleistophoridae</taxon>
        <taxon>Vavraia</taxon>
    </lineage>
</organism>
<accession>L2GSG2</accession>
<keyword evidence="2" id="KW-1185">Reference proteome</keyword>
<dbReference type="AlphaFoldDB" id="L2GSG2"/>
<dbReference type="RefSeq" id="XP_008074902.1">
    <property type="nucleotide sequence ID" value="XM_008076711.1"/>
</dbReference>
<dbReference type="GeneID" id="19879759"/>
<gene>
    <name evidence="1" type="ORF">VCUG_01890</name>
</gene>
<name>L2GSG2_VAVCU</name>
<proteinExistence type="predicted"/>
<dbReference type="HOGENOM" id="CLU_1381099_0_0_1"/>
<feature type="non-terminal residue" evidence="1">
    <location>
        <position position="1"/>
    </location>
</feature>
<sequence>VGIDCVIPSTSESNKTDQIEQDRWERCHVNDKIADVDDHIAHDAIFRSTDKKATSTNNDVYASSSGYCGIDGAFNQINHQFGSTFAKDKTSVPLSLSAGTFVVKNAKKCAFLYNGNTFITKFKKKRIHKIILNDDCLIIALRDALIMIKDEKYCNSVVIGNYVNDVVFFNGYLIVHTDEIKFEECCVESIKEDVYKKK</sequence>
<dbReference type="Proteomes" id="UP000011081">
    <property type="component" value="Unassembled WGS sequence"/>
</dbReference>
<dbReference type="VEuPathDB" id="MicrosporidiaDB:VCUG_01890"/>